<evidence type="ECO:0000256" key="7">
    <source>
        <dbReference type="ARBA" id="ARBA00022729"/>
    </source>
</evidence>
<comment type="caution">
    <text evidence="17">The sequence shown here is derived from an EMBL/GenBank/DDBJ whole genome shotgun (WGS) entry which is preliminary data.</text>
</comment>
<feature type="chain" id="PRO_5019085070" description="TonB-dependent receptor plug domain-containing protein" evidence="15">
    <location>
        <begin position="26"/>
        <end position="236"/>
    </location>
</feature>
<dbReference type="InterPro" id="IPR039426">
    <property type="entry name" value="TonB-dep_rcpt-like"/>
</dbReference>
<keyword evidence="4 14" id="KW-1134">Transmembrane beta strand</keyword>
<evidence type="ECO:0000256" key="3">
    <source>
        <dbReference type="ARBA" id="ARBA00022448"/>
    </source>
</evidence>
<dbReference type="PANTHER" id="PTHR32552">
    <property type="entry name" value="FERRICHROME IRON RECEPTOR-RELATED"/>
    <property type="match status" value="1"/>
</dbReference>
<proteinExistence type="inferred from homology"/>
<dbReference type="Gene3D" id="2.40.170.20">
    <property type="entry name" value="TonB-dependent receptor, beta-barrel domain"/>
    <property type="match status" value="1"/>
</dbReference>
<evidence type="ECO:0000313" key="18">
    <source>
        <dbReference type="Proteomes" id="UP000285710"/>
    </source>
</evidence>
<evidence type="ECO:0000256" key="10">
    <source>
        <dbReference type="ARBA" id="ARBA00023077"/>
    </source>
</evidence>
<dbReference type="Pfam" id="PF07715">
    <property type="entry name" value="Plug"/>
    <property type="match status" value="1"/>
</dbReference>
<dbReference type="PROSITE" id="PS52016">
    <property type="entry name" value="TONB_DEPENDENT_REC_3"/>
    <property type="match status" value="1"/>
</dbReference>
<evidence type="ECO:0000256" key="1">
    <source>
        <dbReference type="ARBA" id="ARBA00004571"/>
    </source>
</evidence>
<evidence type="ECO:0000256" key="14">
    <source>
        <dbReference type="PROSITE-ProRule" id="PRU01360"/>
    </source>
</evidence>
<dbReference type="PANTHER" id="PTHR32552:SF74">
    <property type="entry name" value="HYDROXAMATE SIDEROPHORE RECEPTOR FHUE"/>
    <property type="match status" value="1"/>
</dbReference>
<keyword evidence="18" id="KW-1185">Reference proteome</keyword>
<dbReference type="FunFam" id="2.170.130.10:FF:000010">
    <property type="entry name" value="Ferripyoverdine receptor"/>
    <property type="match status" value="1"/>
</dbReference>
<feature type="domain" description="TonB-dependent receptor plug" evidence="16">
    <location>
        <begin position="76"/>
        <end position="180"/>
    </location>
</feature>
<evidence type="ECO:0000256" key="12">
    <source>
        <dbReference type="ARBA" id="ARBA00023170"/>
    </source>
</evidence>
<dbReference type="GO" id="GO:0015344">
    <property type="term" value="F:siderophore uptake transmembrane transporter activity"/>
    <property type="evidence" value="ECO:0007669"/>
    <property type="project" value="TreeGrafter"/>
</dbReference>
<dbReference type="InterPro" id="IPR036942">
    <property type="entry name" value="Beta-barrel_TonB_sf"/>
</dbReference>
<dbReference type="RefSeq" id="WP_128271118.1">
    <property type="nucleotide sequence ID" value="NZ_SAUW01000068.1"/>
</dbReference>
<comment type="similarity">
    <text evidence="2 14">Belongs to the TonB-dependent receptor family.</text>
</comment>
<dbReference type="SUPFAM" id="SSF56935">
    <property type="entry name" value="Porins"/>
    <property type="match status" value="1"/>
</dbReference>
<evidence type="ECO:0000256" key="15">
    <source>
        <dbReference type="SAM" id="SignalP"/>
    </source>
</evidence>
<keyword evidence="5" id="KW-0410">Iron transport</keyword>
<keyword evidence="9" id="KW-0406">Ion transport</keyword>
<dbReference type="AlphaFoldDB" id="A0A443IIN5"/>
<dbReference type="InterPro" id="IPR012910">
    <property type="entry name" value="Plug_dom"/>
</dbReference>
<keyword evidence="10" id="KW-0798">TonB box</keyword>
<evidence type="ECO:0000256" key="6">
    <source>
        <dbReference type="ARBA" id="ARBA00022692"/>
    </source>
</evidence>
<keyword evidence="8" id="KW-0408">Iron</keyword>
<dbReference type="EMBL" id="SAUW01000068">
    <property type="protein sequence ID" value="RWR04094.1"/>
    <property type="molecule type" value="Genomic_DNA"/>
</dbReference>
<evidence type="ECO:0000256" key="2">
    <source>
        <dbReference type="ARBA" id="ARBA00009810"/>
    </source>
</evidence>
<keyword evidence="13 14" id="KW-0998">Cell outer membrane</keyword>
<dbReference type="InterPro" id="IPR037066">
    <property type="entry name" value="Plug_dom_sf"/>
</dbReference>
<protein>
    <recommendedName>
        <fullName evidence="16">TonB-dependent receptor plug domain-containing protein</fullName>
    </recommendedName>
</protein>
<dbReference type="GO" id="GO:0009279">
    <property type="term" value="C:cell outer membrane"/>
    <property type="evidence" value="ECO:0007669"/>
    <property type="project" value="UniProtKB-SubCell"/>
</dbReference>
<sequence length="236" mass="25122">MRVNAKLALNTAVTTALMTVCGPLAGQTATDDGDVIVLDTITLWGTPQTGTAVTEGTGSYTTTEMNTAAGVALTGRETPQSTSVITRQQLDDQAVTDMEDALRRTTGVTVMRDSGRYRFQSRGFYIDQIQEDGVNSPAPGSSVNPYRTSSSMSDLEIYDHIEIVRGATGLVQANGEPGGTVNAVRKRPTREFQGSTGLTFGSDSRYRGTVDFSGPLNEAGSVRGRVVAVHDQQDSF</sequence>
<keyword evidence="3 14" id="KW-0813">Transport</keyword>
<keyword evidence="7 15" id="KW-0732">Signal</keyword>
<reference evidence="17 18" key="2">
    <citation type="submission" date="2019-01" db="EMBL/GenBank/DDBJ databases">
        <authorList>
            <person name="Li Y."/>
        </authorList>
    </citation>
    <scope>NUCLEOTIDE SEQUENCE [LARGE SCALE GENOMIC DNA]</scope>
    <source>
        <strain evidence="17 18">2D-5</strain>
    </source>
</reference>
<evidence type="ECO:0000259" key="16">
    <source>
        <dbReference type="Pfam" id="PF07715"/>
    </source>
</evidence>
<evidence type="ECO:0000256" key="5">
    <source>
        <dbReference type="ARBA" id="ARBA00022496"/>
    </source>
</evidence>
<accession>A0A443IIN5</accession>
<evidence type="ECO:0000256" key="4">
    <source>
        <dbReference type="ARBA" id="ARBA00022452"/>
    </source>
</evidence>
<keyword evidence="12" id="KW-0675">Receptor</keyword>
<evidence type="ECO:0000256" key="9">
    <source>
        <dbReference type="ARBA" id="ARBA00023065"/>
    </source>
</evidence>
<dbReference type="Proteomes" id="UP000285710">
    <property type="component" value="Unassembled WGS sequence"/>
</dbReference>
<feature type="signal peptide" evidence="15">
    <location>
        <begin position="1"/>
        <end position="25"/>
    </location>
</feature>
<evidence type="ECO:0000313" key="17">
    <source>
        <dbReference type="EMBL" id="RWR04094.1"/>
    </source>
</evidence>
<keyword evidence="6 14" id="KW-0812">Transmembrane</keyword>
<reference evidence="17 18" key="1">
    <citation type="submission" date="2019-01" db="EMBL/GenBank/DDBJ databases">
        <title>Sinorhodobacter populi sp. nov. isolated from the symptomatic bark tissue of Populus euramericana canker.</title>
        <authorList>
            <person name="Xu G."/>
        </authorList>
    </citation>
    <scope>NUCLEOTIDE SEQUENCE [LARGE SCALE GENOMIC DNA]</scope>
    <source>
        <strain evidence="17 18">2D-5</strain>
    </source>
</reference>
<evidence type="ECO:0000256" key="8">
    <source>
        <dbReference type="ARBA" id="ARBA00023004"/>
    </source>
</evidence>
<comment type="subcellular location">
    <subcellularLocation>
        <location evidence="1 14">Cell outer membrane</location>
        <topology evidence="1 14">Multi-pass membrane protein</topology>
    </subcellularLocation>
</comment>
<keyword evidence="11 14" id="KW-0472">Membrane</keyword>
<evidence type="ECO:0000256" key="13">
    <source>
        <dbReference type="ARBA" id="ARBA00023237"/>
    </source>
</evidence>
<gene>
    <name evidence="17" type="ORF">D2T33_21375</name>
</gene>
<organism evidence="17 18">
    <name type="scientific">Paenirhodobacter populi</name>
    <dbReference type="NCBI Taxonomy" id="2306993"/>
    <lineage>
        <taxon>Bacteria</taxon>
        <taxon>Pseudomonadati</taxon>
        <taxon>Pseudomonadota</taxon>
        <taxon>Alphaproteobacteria</taxon>
        <taxon>Rhodobacterales</taxon>
        <taxon>Rhodobacter group</taxon>
        <taxon>Paenirhodobacter</taxon>
    </lineage>
</organism>
<evidence type="ECO:0000256" key="11">
    <source>
        <dbReference type="ARBA" id="ARBA00023136"/>
    </source>
</evidence>
<name>A0A443IIN5_9RHOB</name>
<dbReference type="Gene3D" id="2.170.130.10">
    <property type="entry name" value="TonB-dependent receptor, plug domain"/>
    <property type="match status" value="1"/>
</dbReference>